<dbReference type="OrthoDB" id="212141at2157"/>
<evidence type="ECO:0000313" key="1">
    <source>
        <dbReference type="EMBL" id="SIR63348.1"/>
    </source>
</evidence>
<sequence length="164" mass="18871">MRIRLLLALLACGVVVGVGSTTDVTVLHIQDARTGETTGVERIDPGQEFAIHYIHSFDKTPIHEVYVIRDGKIVQIREEFQYFAIGLEYTERDQERVGNFTVLHMERAFDSFSLRVATYTNQSLVIGDERTPLTDYAERWDTLTFSAERMSYLEYAYYKTTTQA</sequence>
<keyword evidence="2" id="KW-1185">Reference proteome</keyword>
<dbReference type="RefSeq" id="WP_076431004.1">
    <property type="nucleotide sequence ID" value="NZ_FTNO01000003.1"/>
</dbReference>
<reference evidence="2" key="1">
    <citation type="submission" date="2017-01" db="EMBL/GenBank/DDBJ databases">
        <authorList>
            <person name="Varghese N."/>
            <person name="Submissions S."/>
        </authorList>
    </citation>
    <scope>NUCLEOTIDE SEQUENCE [LARGE SCALE GENOMIC DNA]</scope>
    <source>
        <strain evidence="2">CGMCC 1.7737</strain>
    </source>
</reference>
<dbReference type="Pfam" id="PF08905">
    <property type="entry name" value="DUF1850"/>
    <property type="match status" value="1"/>
</dbReference>
<dbReference type="InterPro" id="IPR015001">
    <property type="entry name" value="DUF1850"/>
</dbReference>
<evidence type="ECO:0000313" key="2">
    <source>
        <dbReference type="Proteomes" id="UP000186914"/>
    </source>
</evidence>
<proteinExistence type="predicted"/>
<evidence type="ECO:0008006" key="3">
    <source>
        <dbReference type="Google" id="ProtNLM"/>
    </source>
</evidence>
<organism evidence="1 2">
    <name type="scientific">Haladaptatus litoreus</name>
    <dbReference type="NCBI Taxonomy" id="553468"/>
    <lineage>
        <taxon>Archaea</taxon>
        <taxon>Methanobacteriati</taxon>
        <taxon>Methanobacteriota</taxon>
        <taxon>Stenosarchaea group</taxon>
        <taxon>Halobacteria</taxon>
        <taxon>Halobacteriales</taxon>
        <taxon>Haladaptataceae</taxon>
        <taxon>Haladaptatus</taxon>
    </lineage>
</organism>
<gene>
    <name evidence="1" type="ORF">SAMN05421858_3024</name>
</gene>
<dbReference type="EMBL" id="FTNO01000003">
    <property type="protein sequence ID" value="SIR63348.1"/>
    <property type="molecule type" value="Genomic_DNA"/>
</dbReference>
<protein>
    <recommendedName>
        <fullName evidence="3">DUF1850 domain-containing protein</fullName>
    </recommendedName>
</protein>
<dbReference type="Proteomes" id="UP000186914">
    <property type="component" value="Unassembled WGS sequence"/>
</dbReference>
<dbReference type="AlphaFoldDB" id="A0A1N7CI99"/>
<accession>A0A1N7CI99</accession>
<name>A0A1N7CI99_9EURY</name>